<keyword evidence="3 6" id="KW-0812">Transmembrane</keyword>
<feature type="transmembrane region" description="Helical" evidence="6">
    <location>
        <begin position="218"/>
        <end position="237"/>
    </location>
</feature>
<comment type="subcellular location">
    <subcellularLocation>
        <location evidence="1">Cell inner membrane</location>
        <topology evidence="1">Multi-pass membrane protein</topology>
    </subcellularLocation>
</comment>
<evidence type="ECO:0000256" key="5">
    <source>
        <dbReference type="ARBA" id="ARBA00023136"/>
    </source>
</evidence>
<dbReference type="Proteomes" id="UP000294830">
    <property type="component" value="Unassembled WGS sequence"/>
</dbReference>
<dbReference type="InterPro" id="IPR036259">
    <property type="entry name" value="MFS_trans_sf"/>
</dbReference>
<dbReference type="EMBL" id="SLWB01000001">
    <property type="protein sequence ID" value="TCN73103.1"/>
    <property type="molecule type" value="Genomic_DNA"/>
</dbReference>
<feature type="transmembrane region" description="Helical" evidence="6">
    <location>
        <begin position="152"/>
        <end position="172"/>
    </location>
</feature>
<protein>
    <submittedName>
        <fullName evidence="8">Fucose permease</fullName>
    </submittedName>
</protein>
<feature type="transmembrane region" description="Helical" evidence="6">
    <location>
        <begin position="178"/>
        <end position="197"/>
    </location>
</feature>
<accession>A0A4R2EZN1</accession>
<feature type="transmembrane region" description="Helical" evidence="6">
    <location>
        <begin position="257"/>
        <end position="280"/>
    </location>
</feature>
<evidence type="ECO:0000313" key="8">
    <source>
        <dbReference type="EMBL" id="TCN73103.1"/>
    </source>
</evidence>
<evidence type="ECO:0000256" key="4">
    <source>
        <dbReference type="ARBA" id="ARBA00022989"/>
    </source>
</evidence>
<name>A0A4R2EZN1_9BACT</name>
<evidence type="ECO:0000256" key="2">
    <source>
        <dbReference type="ARBA" id="ARBA00022475"/>
    </source>
</evidence>
<comment type="caution">
    <text evidence="8">The sequence shown here is derived from an EMBL/GenBank/DDBJ whole genome shotgun (WGS) entry which is preliminary data.</text>
</comment>
<dbReference type="Pfam" id="PF07690">
    <property type="entry name" value="MFS_1"/>
    <property type="match status" value="1"/>
</dbReference>
<evidence type="ECO:0000259" key="7">
    <source>
        <dbReference type="PROSITE" id="PS50850"/>
    </source>
</evidence>
<reference evidence="8 9" key="1">
    <citation type="submission" date="2019-03" db="EMBL/GenBank/DDBJ databases">
        <title>Genomic Encyclopedia of Archaeal and Bacterial Type Strains, Phase II (KMG-II): from individual species to whole genera.</title>
        <authorList>
            <person name="Goeker M."/>
        </authorList>
    </citation>
    <scope>NUCLEOTIDE SEQUENCE [LARGE SCALE GENOMIC DNA]</scope>
    <source>
        <strain evidence="8 9">RL-C</strain>
    </source>
</reference>
<feature type="transmembrane region" description="Helical" evidence="6">
    <location>
        <begin position="57"/>
        <end position="77"/>
    </location>
</feature>
<dbReference type="InterPro" id="IPR050375">
    <property type="entry name" value="MFS_TsgA-like"/>
</dbReference>
<dbReference type="PANTHER" id="PTHR43702">
    <property type="entry name" value="L-FUCOSE-PROTON SYMPORTER"/>
    <property type="match status" value="1"/>
</dbReference>
<keyword evidence="9" id="KW-1185">Reference proteome</keyword>
<evidence type="ECO:0000313" key="9">
    <source>
        <dbReference type="Proteomes" id="UP000294830"/>
    </source>
</evidence>
<dbReference type="GO" id="GO:0022857">
    <property type="term" value="F:transmembrane transporter activity"/>
    <property type="evidence" value="ECO:0007669"/>
    <property type="project" value="InterPro"/>
</dbReference>
<dbReference type="Gene3D" id="1.20.1250.20">
    <property type="entry name" value="MFS general substrate transporter like domains"/>
    <property type="match status" value="2"/>
</dbReference>
<dbReference type="InterPro" id="IPR020846">
    <property type="entry name" value="MFS_dom"/>
</dbReference>
<dbReference type="AlphaFoldDB" id="A0A4R2EZN1"/>
<organism evidence="8 9">
    <name type="scientific">Acetobacteroides hydrogenigenes</name>
    <dbReference type="NCBI Taxonomy" id="979970"/>
    <lineage>
        <taxon>Bacteria</taxon>
        <taxon>Pseudomonadati</taxon>
        <taxon>Bacteroidota</taxon>
        <taxon>Bacteroidia</taxon>
        <taxon>Bacteroidales</taxon>
        <taxon>Rikenellaceae</taxon>
        <taxon>Acetobacteroides</taxon>
    </lineage>
</organism>
<feature type="transmembrane region" description="Helical" evidence="6">
    <location>
        <begin position="344"/>
        <end position="362"/>
    </location>
</feature>
<proteinExistence type="predicted"/>
<feature type="transmembrane region" description="Helical" evidence="6">
    <location>
        <begin position="287"/>
        <end position="305"/>
    </location>
</feature>
<keyword evidence="2" id="KW-1003">Cell membrane</keyword>
<feature type="transmembrane region" description="Helical" evidence="6">
    <location>
        <begin position="22"/>
        <end position="45"/>
    </location>
</feature>
<feature type="domain" description="Major facilitator superfamily (MFS) profile" evidence="7">
    <location>
        <begin position="17"/>
        <end position="393"/>
    </location>
</feature>
<dbReference type="GO" id="GO:0005886">
    <property type="term" value="C:plasma membrane"/>
    <property type="evidence" value="ECO:0007669"/>
    <property type="project" value="UniProtKB-SubCell"/>
</dbReference>
<keyword evidence="5 6" id="KW-0472">Membrane</keyword>
<feature type="transmembrane region" description="Helical" evidence="6">
    <location>
        <begin position="89"/>
        <end position="108"/>
    </location>
</feature>
<keyword evidence="4 6" id="KW-1133">Transmembrane helix</keyword>
<sequence>MLRITNCSITPMKQDNFSLRKVAPMLMAYMVMGFVDIVGVATGYIKQDFELSDVWAQTIPSLAFVWFFLMSIPSGILQDRFGKKRMLNMGIALTAVGMLIPFAFYSLFTVAISIILLGVGNTIIQVSSNPLLRDVISSEKRFASMMSLSQFIKAIVSLLGPILATFAAASFGSWRLVFLVYGVTSIVAYLWLAATTIEESRSTEVRATFASCLGLLKNPFVLGMTMAIFLIVGADVGMNSNIAAILSSRYGIGLEEASLAISIYFTALMIGRFSGALLLSRIPLRKFLLASSVLAIAAVVFFMVAPTVNLARAAIFLVGLGSANLFPLIFTAAINRMPDRSNEISALMVMAISGGALIPPIMGAVSGAFGVAASAVVILICLLYVLFAALSTKLK</sequence>
<dbReference type="PANTHER" id="PTHR43702:SF3">
    <property type="entry name" value="PROTEIN TSGA"/>
    <property type="match status" value="1"/>
</dbReference>
<dbReference type="SUPFAM" id="SSF103473">
    <property type="entry name" value="MFS general substrate transporter"/>
    <property type="match status" value="1"/>
</dbReference>
<feature type="transmembrane region" description="Helical" evidence="6">
    <location>
        <begin position="114"/>
        <end position="132"/>
    </location>
</feature>
<feature type="transmembrane region" description="Helical" evidence="6">
    <location>
        <begin position="368"/>
        <end position="390"/>
    </location>
</feature>
<gene>
    <name evidence="8" type="ORF">CLV25_101321</name>
</gene>
<dbReference type="PROSITE" id="PS50850">
    <property type="entry name" value="MFS"/>
    <property type="match status" value="1"/>
</dbReference>
<evidence type="ECO:0000256" key="6">
    <source>
        <dbReference type="SAM" id="Phobius"/>
    </source>
</evidence>
<dbReference type="InterPro" id="IPR011701">
    <property type="entry name" value="MFS"/>
</dbReference>
<feature type="transmembrane region" description="Helical" evidence="6">
    <location>
        <begin position="311"/>
        <end position="332"/>
    </location>
</feature>
<evidence type="ECO:0000256" key="3">
    <source>
        <dbReference type="ARBA" id="ARBA00022692"/>
    </source>
</evidence>
<evidence type="ECO:0000256" key="1">
    <source>
        <dbReference type="ARBA" id="ARBA00004429"/>
    </source>
</evidence>